<dbReference type="EC" id="2.7.13.3" evidence="2"/>
<keyword evidence="3 7" id="KW-0597">Phosphoprotein</keyword>
<organism evidence="10 11">
    <name type="scientific">Gomphosphaeria aponina SAG 52.96 = DSM 107014</name>
    <dbReference type="NCBI Taxonomy" id="1521640"/>
    <lineage>
        <taxon>Bacteria</taxon>
        <taxon>Bacillati</taxon>
        <taxon>Cyanobacteriota</taxon>
        <taxon>Cyanophyceae</taxon>
        <taxon>Oscillatoriophycideae</taxon>
        <taxon>Chroococcales</taxon>
        <taxon>Gomphosphaeriaceae</taxon>
        <taxon>Gomphosphaeria</taxon>
    </lineage>
</organism>
<dbReference type="CDD" id="cd19920">
    <property type="entry name" value="REC_PA4781-like"/>
    <property type="match status" value="1"/>
</dbReference>
<keyword evidence="4" id="KW-0808">Transferase</keyword>
<comment type="caution">
    <text evidence="10">The sequence shown here is derived from an EMBL/GenBank/DDBJ whole genome shotgun (WGS) entry which is preliminary data.</text>
</comment>
<gene>
    <name evidence="10" type="ORF">DSM107014_15225</name>
</gene>
<dbReference type="InterPro" id="IPR005467">
    <property type="entry name" value="His_kinase_dom"/>
</dbReference>
<dbReference type="PRINTS" id="PR00344">
    <property type="entry name" value="BCTRLSENSOR"/>
</dbReference>
<keyword evidence="5" id="KW-0418">Kinase</keyword>
<dbReference type="InterPro" id="IPR036890">
    <property type="entry name" value="HATPase_C_sf"/>
</dbReference>
<evidence type="ECO:0000259" key="9">
    <source>
        <dbReference type="PROSITE" id="PS50110"/>
    </source>
</evidence>
<evidence type="ECO:0000256" key="1">
    <source>
        <dbReference type="ARBA" id="ARBA00000085"/>
    </source>
</evidence>
<sequence>MTEPYSLPPKADILVVDDTPENLRLLMGILAKQGYKVRPTTNGKNALAVARRESPDLILLDILMPEMDGYSVCKELKADPNFTNIPVIFISALNEPIDKVQAFAVGGVDYISKPFQLEEVVARVENQLRIQSLQKQLQEKNSLLEQINLKLKHSNNALEEFAHVVSHDLQQPLQCIIGYTQILEYQQQNILNQEAKSYLNKILESGMWMQSFINDLLNHASLESLGGYLTPIDCNQVLKQALNNLQIAIDEQKAQVTSDSLPIVMGNQTLLIQLLQNLLSNALKFSRPEVPLEIKILVEEKEGEWLFKIQDNGIGIKPKNFERIFQVFQRLEQETKTSGTGIGLATCKKIVELHGGRIWVESQMGLGTVFYFTIPASVIQ</sequence>
<dbReference type="FunFam" id="3.30.565.10:FF:000006">
    <property type="entry name" value="Sensor histidine kinase WalK"/>
    <property type="match status" value="1"/>
</dbReference>
<dbReference type="AlphaFoldDB" id="A0A941JVJ9"/>
<dbReference type="Proteomes" id="UP000767446">
    <property type="component" value="Unassembled WGS sequence"/>
</dbReference>
<evidence type="ECO:0000256" key="3">
    <source>
        <dbReference type="ARBA" id="ARBA00022553"/>
    </source>
</evidence>
<proteinExistence type="predicted"/>
<protein>
    <recommendedName>
        <fullName evidence="2">histidine kinase</fullName>
        <ecNumber evidence="2">2.7.13.3</ecNumber>
    </recommendedName>
</protein>
<dbReference type="PROSITE" id="PS50110">
    <property type="entry name" value="RESPONSE_REGULATORY"/>
    <property type="match status" value="1"/>
</dbReference>
<dbReference type="SUPFAM" id="SSF55874">
    <property type="entry name" value="ATPase domain of HSP90 chaperone/DNA topoisomerase II/histidine kinase"/>
    <property type="match status" value="1"/>
</dbReference>
<dbReference type="PANTHER" id="PTHR43547:SF2">
    <property type="entry name" value="HYBRID SIGNAL TRANSDUCTION HISTIDINE KINASE C"/>
    <property type="match status" value="1"/>
</dbReference>
<evidence type="ECO:0000256" key="4">
    <source>
        <dbReference type="ARBA" id="ARBA00022679"/>
    </source>
</evidence>
<evidence type="ECO:0000313" key="10">
    <source>
        <dbReference type="EMBL" id="MBR8829225.1"/>
    </source>
</evidence>
<reference evidence="10" key="1">
    <citation type="submission" date="2021-02" db="EMBL/GenBank/DDBJ databases">
        <title>Metagenome analyses of Stigonema ocellatum DSM 106950, Chlorogloea purpurea SAG 13.99 and Gomphosphaeria aponina DSM 107014.</title>
        <authorList>
            <person name="Marter P."/>
            <person name="Huang S."/>
        </authorList>
    </citation>
    <scope>NUCLEOTIDE SEQUENCE</scope>
    <source>
        <strain evidence="10">JP213</strain>
    </source>
</reference>
<dbReference type="SUPFAM" id="SSF52172">
    <property type="entry name" value="CheY-like"/>
    <property type="match status" value="1"/>
</dbReference>
<feature type="domain" description="Response regulatory" evidence="9">
    <location>
        <begin position="12"/>
        <end position="128"/>
    </location>
</feature>
<dbReference type="Pfam" id="PF02518">
    <property type="entry name" value="HATPase_c"/>
    <property type="match status" value="1"/>
</dbReference>
<dbReference type="GO" id="GO:0000155">
    <property type="term" value="F:phosphorelay sensor kinase activity"/>
    <property type="evidence" value="ECO:0007669"/>
    <property type="project" value="InterPro"/>
</dbReference>
<evidence type="ECO:0000256" key="5">
    <source>
        <dbReference type="ARBA" id="ARBA00022777"/>
    </source>
</evidence>
<dbReference type="Gene3D" id="1.10.287.130">
    <property type="match status" value="1"/>
</dbReference>
<comment type="catalytic activity">
    <reaction evidence="1">
        <text>ATP + protein L-histidine = ADP + protein N-phospho-L-histidine.</text>
        <dbReference type="EC" id="2.7.13.3"/>
    </reaction>
</comment>
<evidence type="ECO:0000259" key="8">
    <source>
        <dbReference type="PROSITE" id="PS50109"/>
    </source>
</evidence>
<dbReference type="Gene3D" id="3.30.565.10">
    <property type="entry name" value="Histidine kinase-like ATPase, C-terminal domain"/>
    <property type="match status" value="1"/>
</dbReference>
<dbReference type="InterPro" id="IPR003661">
    <property type="entry name" value="HisK_dim/P_dom"/>
</dbReference>
<dbReference type="InterPro" id="IPR003594">
    <property type="entry name" value="HATPase_dom"/>
</dbReference>
<feature type="domain" description="Histidine kinase" evidence="8">
    <location>
        <begin position="164"/>
        <end position="378"/>
    </location>
</feature>
<dbReference type="PROSITE" id="PS50109">
    <property type="entry name" value="HIS_KIN"/>
    <property type="match status" value="1"/>
</dbReference>
<feature type="modified residue" description="4-aspartylphosphate" evidence="7">
    <location>
        <position position="61"/>
    </location>
</feature>
<dbReference type="Gene3D" id="6.10.250.690">
    <property type="match status" value="1"/>
</dbReference>
<dbReference type="SMART" id="SM00387">
    <property type="entry name" value="HATPase_c"/>
    <property type="match status" value="1"/>
</dbReference>
<evidence type="ECO:0000256" key="7">
    <source>
        <dbReference type="PROSITE-ProRule" id="PRU00169"/>
    </source>
</evidence>
<evidence type="ECO:0000256" key="6">
    <source>
        <dbReference type="ARBA" id="ARBA00023012"/>
    </source>
</evidence>
<dbReference type="SMART" id="SM00448">
    <property type="entry name" value="REC"/>
    <property type="match status" value="1"/>
</dbReference>
<dbReference type="Gene3D" id="3.40.50.2300">
    <property type="match status" value="1"/>
</dbReference>
<dbReference type="SMART" id="SM00388">
    <property type="entry name" value="HisKA"/>
    <property type="match status" value="1"/>
</dbReference>
<dbReference type="InterPro" id="IPR004358">
    <property type="entry name" value="Sig_transdc_His_kin-like_C"/>
</dbReference>
<dbReference type="PANTHER" id="PTHR43547">
    <property type="entry name" value="TWO-COMPONENT HISTIDINE KINASE"/>
    <property type="match status" value="1"/>
</dbReference>
<dbReference type="Pfam" id="PF00512">
    <property type="entry name" value="HisKA"/>
    <property type="match status" value="1"/>
</dbReference>
<dbReference type="EMBL" id="JADQBC010000117">
    <property type="protein sequence ID" value="MBR8829225.1"/>
    <property type="molecule type" value="Genomic_DNA"/>
</dbReference>
<evidence type="ECO:0000313" key="11">
    <source>
        <dbReference type="Proteomes" id="UP000767446"/>
    </source>
</evidence>
<evidence type="ECO:0000256" key="2">
    <source>
        <dbReference type="ARBA" id="ARBA00012438"/>
    </source>
</evidence>
<dbReference type="InterPro" id="IPR001789">
    <property type="entry name" value="Sig_transdc_resp-reg_receiver"/>
</dbReference>
<keyword evidence="6" id="KW-0902">Two-component regulatory system</keyword>
<dbReference type="Pfam" id="PF00072">
    <property type="entry name" value="Response_reg"/>
    <property type="match status" value="1"/>
</dbReference>
<accession>A0A941JVJ9</accession>
<dbReference type="InterPro" id="IPR011006">
    <property type="entry name" value="CheY-like_superfamily"/>
</dbReference>
<dbReference type="CDD" id="cd00082">
    <property type="entry name" value="HisKA"/>
    <property type="match status" value="1"/>
</dbReference>
<name>A0A941JVJ9_9CHRO</name>